<dbReference type="NCBIfam" id="TIGR02246">
    <property type="entry name" value="SgcJ/EcaC family oxidoreductase"/>
    <property type="match status" value="1"/>
</dbReference>
<sequence>MTTPNQDEQQIRAVIDTWAKATFEGNLDALLNLMTEDVTFLIPGRPPMHRTEFISAFQSMVRSVQALSRSTVQEITVKGDLALCWNYIEVDIVPIFSGTTTKRAGNTLTAFRRGPDNQWRVWRDANLVTAV</sequence>
<dbReference type="AlphaFoldDB" id="A0A916W2K1"/>
<dbReference type="SUPFAM" id="SSF54427">
    <property type="entry name" value="NTF2-like"/>
    <property type="match status" value="1"/>
</dbReference>
<dbReference type="Proteomes" id="UP000648801">
    <property type="component" value="Unassembled WGS sequence"/>
</dbReference>
<protein>
    <recommendedName>
        <fullName evidence="1">DUF4440 domain-containing protein</fullName>
    </recommendedName>
</protein>
<reference evidence="2" key="1">
    <citation type="journal article" date="2014" name="Int. J. Syst. Evol. Microbiol.">
        <title>Complete genome sequence of Corynebacterium casei LMG S-19264T (=DSM 44701T), isolated from a smear-ripened cheese.</title>
        <authorList>
            <consortium name="US DOE Joint Genome Institute (JGI-PGF)"/>
            <person name="Walter F."/>
            <person name="Albersmeier A."/>
            <person name="Kalinowski J."/>
            <person name="Ruckert C."/>
        </authorList>
    </citation>
    <scope>NUCLEOTIDE SEQUENCE</scope>
    <source>
        <strain evidence="2">CGMCC 1.15447</strain>
    </source>
</reference>
<evidence type="ECO:0000313" key="2">
    <source>
        <dbReference type="EMBL" id="GGA61048.1"/>
    </source>
</evidence>
<dbReference type="Pfam" id="PF14534">
    <property type="entry name" value="DUF4440"/>
    <property type="match status" value="1"/>
</dbReference>
<keyword evidence="3" id="KW-1185">Reference proteome</keyword>
<evidence type="ECO:0000313" key="3">
    <source>
        <dbReference type="Proteomes" id="UP000648801"/>
    </source>
</evidence>
<dbReference type="Gene3D" id="3.10.450.50">
    <property type="match status" value="1"/>
</dbReference>
<proteinExistence type="predicted"/>
<evidence type="ECO:0000259" key="1">
    <source>
        <dbReference type="Pfam" id="PF14534"/>
    </source>
</evidence>
<dbReference type="EMBL" id="BMJB01000001">
    <property type="protein sequence ID" value="GGA61048.1"/>
    <property type="molecule type" value="Genomic_DNA"/>
</dbReference>
<gene>
    <name evidence="2" type="ORF">GCM10011507_10690</name>
</gene>
<name>A0A916W2K1_9BACT</name>
<dbReference type="InterPro" id="IPR032710">
    <property type="entry name" value="NTF2-like_dom_sf"/>
</dbReference>
<accession>A0A916W2K1</accession>
<dbReference type="RefSeq" id="WP_188758229.1">
    <property type="nucleotide sequence ID" value="NZ_BMJB01000001.1"/>
</dbReference>
<comment type="caution">
    <text evidence="2">The sequence shown here is derived from an EMBL/GenBank/DDBJ whole genome shotgun (WGS) entry which is preliminary data.</text>
</comment>
<dbReference type="InterPro" id="IPR027843">
    <property type="entry name" value="DUF4440"/>
</dbReference>
<dbReference type="InterPro" id="IPR011944">
    <property type="entry name" value="Steroid_delta5-4_isomerase"/>
</dbReference>
<reference evidence="2" key="2">
    <citation type="submission" date="2020-09" db="EMBL/GenBank/DDBJ databases">
        <authorList>
            <person name="Sun Q."/>
            <person name="Zhou Y."/>
        </authorList>
    </citation>
    <scope>NUCLEOTIDE SEQUENCE</scope>
    <source>
        <strain evidence="2">CGMCC 1.15447</strain>
    </source>
</reference>
<feature type="domain" description="DUF4440" evidence="1">
    <location>
        <begin position="11"/>
        <end position="121"/>
    </location>
</feature>
<organism evidence="2 3">
    <name type="scientific">Edaphobacter acidisoli</name>
    <dbReference type="NCBI Taxonomy" id="2040573"/>
    <lineage>
        <taxon>Bacteria</taxon>
        <taxon>Pseudomonadati</taxon>
        <taxon>Acidobacteriota</taxon>
        <taxon>Terriglobia</taxon>
        <taxon>Terriglobales</taxon>
        <taxon>Acidobacteriaceae</taxon>
        <taxon>Edaphobacter</taxon>
    </lineage>
</organism>